<feature type="domain" description="Amidohydrolase-related" evidence="2">
    <location>
        <begin position="323"/>
        <end position="650"/>
    </location>
</feature>
<evidence type="ECO:0000259" key="2">
    <source>
        <dbReference type="Pfam" id="PF01979"/>
    </source>
</evidence>
<dbReference type="Proteomes" id="UP000627446">
    <property type="component" value="Unassembled WGS sequence"/>
</dbReference>
<evidence type="ECO:0000256" key="1">
    <source>
        <dbReference type="SAM" id="SignalP"/>
    </source>
</evidence>
<proteinExistence type="predicted"/>
<dbReference type="AlphaFoldDB" id="A0A923HPY0"/>
<dbReference type="InterPro" id="IPR051781">
    <property type="entry name" value="Metallo-dep_Hydrolase"/>
</dbReference>
<organism evidence="3 4">
    <name type="scientific">Undibacterium nitidum</name>
    <dbReference type="NCBI Taxonomy" id="2762298"/>
    <lineage>
        <taxon>Bacteria</taxon>
        <taxon>Pseudomonadati</taxon>
        <taxon>Pseudomonadota</taxon>
        <taxon>Betaproteobacteria</taxon>
        <taxon>Burkholderiales</taxon>
        <taxon>Oxalobacteraceae</taxon>
        <taxon>Undibacterium</taxon>
    </lineage>
</organism>
<dbReference type="SUPFAM" id="SSF51338">
    <property type="entry name" value="Composite domain of metallo-dependent hydrolases"/>
    <property type="match status" value="1"/>
</dbReference>
<evidence type="ECO:0000313" key="3">
    <source>
        <dbReference type="EMBL" id="MBC3883017.1"/>
    </source>
</evidence>
<dbReference type="PANTHER" id="PTHR43135">
    <property type="entry name" value="ALPHA-D-RIBOSE 1-METHYLPHOSPHONATE 5-TRIPHOSPHATE DIPHOSPHATASE"/>
    <property type="match status" value="1"/>
</dbReference>
<feature type="chain" id="PRO_5037530214" evidence="1">
    <location>
        <begin position="23"/>
        <end position="707"/>
    </location>
</feature>
<gene>
    <name evidence="3" type="ORF">H8K36_16610</name>
</gene>
<sequence>MKIVKTIIASSIFSLYAMSAFADTQTTKFLIFLENGKQAGEHVVQRDDSGLIKVSFVFKDNGRGPELKEEIRLGGDGLVSEFKVTGTSTFGAPINESFRRDGKQAQWQSTSEKGSKQVDGAALYIPLNSSFEIGSISIGALAASPNNQLPLLPTGTLSQTKIAELEVTNGDKKQKVQLLAQTGIGLSPSFMWATTGDKPRLFGVIVPGYMKALEEGWEKNADAMAEVQKSAEAKVLNDWAKRLQHPLQGLTVIKNTRIFDSDKATVGALSDVYVLRGRISAILPAGSPVRGANAEIDAAGRIMLPGLFDMHGHVGRWDGGLNIAAGVTTVRDLGNENAQVQLIIDEVADGKLLSPQIVPAGFLEGESPFSANNGFVIKDLAGAKNAIDWYAQHGYPQLKIYNSFPKEILKETVAYAHSRGLRVSGHIPVGLRAFEAIDAGYDEIQHINQIMLNFLATPETDTRTLDRFNLPAKKTADIDFNSKTVKNFVKTLKDKKIALDPTLATFAFLKQKDGDINEPFATIASHMPPDVSRGFSVGTMKIEDDAALKQHEKSYAKMVEFVGRLYKEGVPIVAGTDELAGFTLHSELAMLVKAGLTPAQALQVATKNGAIFTRTESDRGSIKVGKLADIILVDGDPTKNIEDVRKASVVITRGFLMYPSEIHKNFGITPFVNNPPQLTPLKPVSSNNALGINEAVMQRYFNSAKRD</sequence>
<evidence type="ECO:0000313" key="4">
    <source>
        <dbReference type="Proteomes" id="UP000627446"/>
    </source>
</evidence>
<feature type="signal peptide" evidence="1">
    <location>
        <begin position="1"/>
        <end position="22"/>
    </location>
</feature>
<dbReference type="Gene3D" id="3.20.20.140">
    <property type="entry name" value="Metal-dependent hydrolases"/>
    <property type="match status" value="1"/>
</dbReference>
<dbReference type="GO" id="GO:0016810">
    <property type="term" value="F:hydrolase activity, acting on carbon-nitrogen (but not peptide) bonds"/>
    <property type="evidence" value="ECO:0007669"/>
    <property type="project" value="InterPro"/>
</dbReference>
<keyword evidence="1" id="KW-0732">Signal</keyword>
<dbReference type="EMBL" id="JACOFZ010000009">
    <property type="protein sequence ID" value="MBC3883017.1"/>
    <property type="molecule type" value="Genomic_DNA"/>
</dbReference>
<dbReference type="PANTHER" id="PTHR43135:SF3">
    <property type="entry name" value="ALPHA-D-RIBOSE 1-METHYLPHOSPHONATE 5-TRIPHOSPHATE DIPHOSPHATASE"/>
    <property type="match status" value="1"/>
</dbReference>
<keyword evidence="4" id="KW-1185">Reference proteome</keyword>
<dbReference type="RefSeq" id="WP_186917636.1">
    <property type="nucleotide sequence ID" value="NZ_JACOFZ010000009.1"/>
</dbReference>
<dbReference type="InterPro" id="IPR011059">
    <property type="entry name" value="Metal-dep_hydrolase_composite"/>
</dbReference>
<reference evidence="3" key="1">
    <citation type="submission" date="2020-08" db="EMBL/GenBank/DDBJ databases">
        <title>Novel species isolated from subtropical streams in China.</title>
        <authorList>
            <person name="Lu H."/>
        </authorList>
    </citation>
    <scope>NUCLEOTIDE SEQUENCE</scope>
    <source>
        <strain evidence="3">LX22W</strain>
    </source>
</reference>
<dbReference type="Gene3D" id="1.20.58.520">
    <property type="entry name" value="Amidohydrolase"/>
    <property type="match status" value="1"/>
</dbReference>
<comment type="caution">
    <text evidence="3">The sequence shown here is derived from an EMBL/GenBank/DDBJ whole genome shotgun (WGS) entry which is preliminary data.</text>
</comment>
<dbReference type="Gene3D" id="3.30.110.90">
    <property type="entry name" value="Amidohydrolase"/>
    <property type="match status" value="1"/>
</dbReference>
<accession>A0A923HPY0</accession>
<dbReference type="Gene3D" id="2.30.40.10">
    <property type="entry name" value="Urease, subunit C, domain 1"/>
    <property type="match status" value="2"/>
</dbReference>
<protein>
    <submittedName>
        <fullName evidence="3">Amidohydrolase family protein</fullName>
    </submittedName>
</protein>
<dbReference type="SUPFAM" id="SSF51556">
    <property type="entry name" value="Metallo-dependent hydrolases"/>
    <property type="match status" value="1"/>
</dbReference>
<dbReference type="Pfam" id="PF01979">
    <property type="entry name" value="Amidohydro_1"/>
    <property type="match status" value="1"/>
</dbReference>
<dbReference type="InterPro" id="IPR006680">
    <property type="entry name" value="Amidohydro-rel"/>
</dbReference>
<name>A0A923HPY0_9BURK</name>
<dbReference type="InterPro" id="IPR032466">
    <property type="entry name" value="Metal_Hydrolase"/>
</dbReference>